<dbReference type="Proteomes" id="UP000319502">
    <property type="component" value="Unassembled WGS sequence"/>
</dbReference>
<dbReference type="InterPro" id="IPR029063">
    <property type="entry name" value="SAM-dependent_MTases_sf"/>
</dbReference>
<dbReference type="AlphaFoldDB" id="A0A557QJP9"/>
<dbReference type="InterPro" id="IPR041698">
    <property type="entry name" value="Methyltransf_25"/>
</dbReference>
<dbReference type="GO" id="GO:0032259">
    <property type="term" value="P:methylation"/>
    <property type="evidence" value="ECO:0007669"/>
    <property type="project" value="UniProtKB-KW"/>
</dbReference>
<gene>
    <name evidence="3" type="ORF">FHP91_15140</name>
</gene>
<evidence type="ECO:0000313" key="3">
    <source>
        <dbReference type="EMBL" id="TVO53135.1"/>
    </source>
</evidence>
<dbReference type="GO" id="GO:0008168">
    <property type="term" value="F:methyltransferase activity"/>
    <property type="evidence" value="ECO:0007669"/>
    <property type="project" value="UniProtKB-KW"/>
</dbReference>
<accession>A0A557QJP9</accession>
<evidence type="ECO:0000256" key="1">
    <source>
        <dbReference type="ARBA" id="ARBA00022679"/>
    </source>
</evidence>
<comment type="caution">
    <text evidence="3">The sequence shown here is derived from an EMBL/GenBank/DDBJ whole genome shotgun (WGS) entry which is preliminary data.</text>
</comment>
<dbReference type="OrthoDB" id="9786503at2"/>
<proteinExistence type="predicted"/>
<keyword evidence="1 3" id="KW-0808">Transferase</keyword>
<dbReference type="PANTHER" id="PTHR43861">
    <property type="entry name" value="TRANS-ACONITATE 2-METHYLTRANSFERASE-RELATED"/>
    <property type="match status" value="1"/>
</dbReference>
<evidence type="ECO:0000313" key="4">
    <source>
        <dbReference type="Proteomes" id="UP000319502"/>
    </source>
</evidence>
<dbReference type="EMBL" id="VMNK01000015">
    <property type="protein sequence ID" value="TVO53135.1"/>
    <property type="molecule type" value="Genomic_DNA"/>
</dbReference>
<reference evidence="3 4" key="1">
    <citation type="submission" date="2019-07" db="EMBL/GenBank/DDBJ databases">
        <title>The pathways for chlorine oxyanion respiration interact through the shared metabolite chlorate.</title>
        <authorList>
            <person name="Barnum T.P."/>
            <person name="Cheng Y."/>
            <person name="Hill K.A."/>
            <person name="Lucas L.N."/>
            <person name="Carlson H.K."/>
            <person name="Coates J.D."/>
        </authorList>
    </citation>
    <scope>NUCLEOTIDE SEQUENCE [LARGE SCALE GENOMIC DNA]</scope>
    <source>
        <strain evidence="3 4">SFB-3</strain>
    </source>
</reference>
<name>A0A557QJP9_9RHOO</name>
<feature type="domain" description="Methyltransferase" evidence="2">
    <location>
        <begin position="44"/>
        <end position="137"/>
    </location>
</feature>
<dbReference type="PANTHER" id="PTHR43861:SF3">
    <property type="entry name" value="PUTATIVE (AFU_ORTHOLOGUE AFUA_2G14390)-RELATED"/>
    <property type="match status" value="1"/>
</dbReference>
<evidence type="ECO:0000259" key="2">
    <source>
        <dbReference type="Pfam" id="PF13649"/>
    </source>
</evidence>
<organism evidence="3 4">
    <name type="scientific">Denitromonas halophila</name>
    <dbReference type="NCBI Taxonomy" id="1629404"/>
    <lineage>
        <taxon>Bacteria</taxon>
        <taxon>Pseudomonadati</taxon>
        <taxon>Pseudomonadota</taxon>
        <taxon>Betaproteobacteria</taxon>
        <taxon>Rhodocyclales</taxon>
        <taxon>Zoogloeaceae</taxon>
        <taxon>Denitromonas</taxon>
    </lineage>
</organism>
<protein>
    <submittedName>
        <fullName evidence="3">Class I SAM-dependent methyltransferase</fullName>
    </submittedName>
</protein>
<sequence length="209" mass="22807">MAEQHPKAFWDARFASAGESFVFGREPNDFLVRESGRLFPDSAVLSVADGEGRNSVFLAKASHRVDALEFAPAAVAKSRQLAQEQQVAVNLIEADVFEWAWPADTYDAVVAIFIQFSAPAERQILFDKMMAALKPGGLLLLQGYTPKQLEYGTGGPSAVENLYTESVLLNAFKGHDILLLRTHESVIDEGEGHRGMSALVDVVVQRAAT</sequence>
<keyword evidence="4" id="KW-1185">Reference proteome</keyword>
<dbReference type="Pfam" id="PF13649">
    <property type="entry name" value="Methyltransf_25"/>
    <property type="match status" value="1"/>
</dbReference>
<dbReference type="RefSeq" id="WP_144310382.1">
    <property type="nucleotide sequence ID" value="NZ_VMNK01000015.1"/>
</dbReference>
<keyword evidence="3" id="KW-0489">Methyltransferase</keyword>
<dbReference type="Gene3D" id="3.40.50.150">
    <property type="entry name" value="Vaccinia Virus protein VP39"/>
    <property type="match status" value="1"/>
</dbReference>
<dbReference type="SUPFAM" id="SSF53335">
    <property type="entry name" value="S-adenosyl-L-methionine-dependent methyltransferases"/>
    <property type="match status" value="1"/>
</dbReference>
<dbReference type="CDD" id="cd02440">
    <property type="entry name" value="AdoMet_MTases"/>
    <property type="match status" value="1"/>
</dbReference>